<gene>
    <name evidence="15" type="primary">qbdA_2</name>
    <name evidence="15" type="ORF">SIN8267_00867</name>
</gene>
<feature type="domain" description="Cytochrome c" evidence="14">
    <location>
        <begin position="617"/>
        <end position="695"/>
    </location>
</feature>
<evidence type="ECO:0000256" key="2">
    <source>
        <dbReference type="ARBA" id="ARBA00001931"/>
    </source>
</evidence>
<dbReference type="GO" id="GO:0016491">
    <property type="term" value="F:oxidoreductase activity"/>
    <property type="evidence" value="ECO:0007669"/>
    <property type="project" value="UniProtKB-KW"/>
</dbReference>
<evidence type="ECO:0000313" key="15">
    <source>
        <dbReference type="EMBL" id="CAH0990768.1"/>
    </source>
</evidence>
<keyword evidence="4 12" id="KW-0349">Heme</keyword>
<evidence type="ECO:0000256" key="4">
    <source>
        <dbReference type="ARBA" id="ARBA00022617"/>
    </source>
</evidence>
<evidence type="ECO:0000256" key="9">
    <source>
        <dbReference type="ARBA" id="ARBA00023002"/>
    </source>
</evidence>
<feature type="chain" id="PRO_5047125676" evidence="13">
    <location>
        <begin position="27"/>
        <end position="730"/>
    </location>
</feature>
<evidence type="ECO:0000256" key="7">
    <source>
        <dbReference type="ARBA" id="ARBA00022837"/>
    </source>
</evidence>
<keyword evidence="11" id="KW-1015">Disulfide bond</keyword>
<dbReference type="RefSeq" id="WP_237443441.1">
    <property type="nucleotide sequence ID" value="NZ_CAKLPX010000001.1"/>
</dbReference>
<dbReference type="EMBL" id="CAKLPX010000001">
    <property type="protein sequence ID" value="CAH0990768.1"/>
    <property type="molecule type" value="Genomic_DNA"/>
</dbReference>
<keyword evidence="10 12" id="KW-0408">Iron</keyword>
<evidence type="ECO:0000256" key="11">
    <source>
        <dbReference type="ARBA" id="ARBA00023157"/>
    </source>
</evidence>
<reference evidence="15" key="1">
    <citation type="submission" date="2021-12" db="EMBL/GenBank/DDBJ databases">
        <authorList>
            <person name="Rodrigo-Torres L."/>
            <person name="Arahal R. D."/>
            <person name="Lucena T."/>
        </authorList>
    </citation>
    <scope>NUCLEOTIDE SEQUENCE</scope>
    <source>
        <strain evidence="15">CECT 8267</strain>
    </source>
</reference>
<dbReference type="Pfam" id="PF01011">
    <property type="entry name" value="PQQ"/>
    <property type="match status" value="2"/>
</dbReference>
<dbReference type="Gene3D" id="2.140.10.10">
    <property type="entry name" value="Quinoprotein alcohol dehydrogenase-like superfamily"/>
    <property type="match status" value="1"/>
</dbReference>
<dbReference type="PROSITE" id="PS51007">
    <property type="entry name" value="CYTC"/>
    <property type="match status" value="1"/>
</dbReference>
<evidence type="ECO:0000256" key="1">
    <source>
        <dbReference type="ARBA" id="ARBA00001913"/>
    </source>
</evidence>
<dbReference type="InterPro" id="IPR036909">
    <property type="entry name" value="Cyt_c-like_dom_sf"/>
</dbReference>
<name>A0ABN8EEB3_9GAMM</name>
<dbReference type="Pfam" id="PF13442">
    <property type="entry name" value="Cytochrome_CBB3"/>
    <property type="match status" value="1"/>
</dbReference>
<dbReference type="InterPro" id="IPR011047">
    <property type="entry name" value="Quinoprotein_ADH-like_sf"/>
</dbReference>
<keyword evidence="9 15" id="KW-0560">Oxidoreductase</keyword>
<comment type="cofactor">
    <cofactor evidence="1">
        <name>Ca(2+)</name>
        <dbReference type="ChEBI" id="CHEBI:29108"/>
    </cofactor>
</comment>
<evidence type="ECO:0000256" key="5">
    <source>
        <dbReference type="ARBA" id="ARBA00022723"/>
    </source>
</evidence>
<evidence type="ECO:0000256" key="10">
    <source>
        <dbReference type="ARBA" id="ARBA00023004"/>
    </source>
</evidence>
<dbReference type="EC" id="1.1.9.1" evidence="15"/>
<dbReference type="Gene3D" id="1.10.760.10">
    <property type="entry name" value="Cytochrome c-like domain"/>
    <property type="match status" value="1"/>
</dbReference>
<evidence type="ECO:0000256" key="3">
    <source>
        <dbReference type="ARBA" id="ARBA00008156"/>
    </source>
</evidence>
<keyword evidence="16" id="KW-1185">Reference proteome</keyword>
<dbReference type="PROSITE" id="PS51257">
    <property type="entry name" value="PROKAR_LIPOPROTEIN"/>
    <property type="match status" value="1"/>
</dbReference>
<dbReference type="InterPro" id="IPR018391">
    <property type="entry name" value="PQQ_b-propeller_rpt"/>
</dbReference>
<proteinExistence type="inferred from homology"/>
<comment type="caution">
    <text evidence="15">The sequence shown here is derived from an EMBL/GenBank/DDBJ whole genome shotgun (WGS) entry which is preliminary data.</text>
</comment>
<evidence type="ECO:0000256" key="8">
    <source>
        <dbReference type="ARBA" id="ARBA00022891"/>
    </source>
</evidence>
<dbReference type="Proteomes" id="UP000838100">
    <property type="component" value="Unassembled WGS sequence"/>
</dbReference>
<evidence type="ECO:0000256" key="12">
    <source>
        <dbReference type="PROSITE-ProRule" id="PRU00433"/>
    </source>
</evidence>
<dbReference type="InterPro" id="IPR009056">
    <property type="entry name" value="Cyt_c-like_dom"/>
</dbReference>
<accession>A0ABN8EEB3</accession>
<keyword evidence="7" id="KW-0106">Calcium</keyword>
<evidence type="ECO:0000259" key="14">
    <source>
        <dbReference type="PROSITE" id="PS51007"/>
    </source>
</evidence>
<evidence type="ECO:0000256" key="13">
    <source>
        <dbReference type="SAM" id="SignalP"/>
    </source>
</evidence>
<dbReference type="PANTHER" id="PTHR32303">
    <property type="entry name" value="QUINOPROTEIN ALCOHOL DEHYDROGENASE (CYTOCHROME C)"/>
    <property type="match status" value="1"/>
</dbReference>
<comment type="similarity">
    <text evidence="3">Belongs to the bacterial PQQ dehydrogenase family.</text>
</comment>
<sequence length="730" mass="80321">MFKLQWIQCLPVLIYASIFACSAAVATESGGMGTGSVTTEKIIAADQYPNDWMSHGRDYSEQRYSPLTQIDAQSVKGLGLAWHYETRSNRGLEATPIVVDGVMYVSGVWSVVYALDAKTGEELWVYDPQVPREWGQFACCDAVNRGVAVYEGRVVVGTLDGRLVAIDSQTGDMLWETLTIDKKYPYTITGAPRVAKGKVFIGNGGAEYGVRGYVSAYDVDSGELAWRFFTVPGDPALGFENEAMANAAETWNGEWYQYGGGGTVWDSIVYDPELDQLYLGVGNGGPFDIDIRSPGGGDNLYVSSIVALNPDSGEYIWHYQQTPGDMWDYTSTQQIMLADMEVEGVSRKVIWQAPKNGFFFVVDRVSGKLISAEPYSAVNWATGYDLSTGRPMIDRDASDYRRGEKIVRPAHMGAHNWHPMAYNPVTDLVYIPVIEAMVPFRKVEDFAFLKGRWNTGIDMNEVPPGDTQFASLLTQKITGGRLVAWNPKTQQEAWGVQHPLSWNGGVLATAGQLVFQGTADQRFVAYRADNGEQLWQADTQTGVIAAPISYQIDGEQYVAVAASWGGILPLAMGVKPDSVASHGRILVYKLGADVALPSIALVNEYPEPPARMDVGAERIAEGKALYHNFCYGCHGTNAVSGGMIPDLRHLNSNYHDMFEQIVYDGALRGLGMVGFSDVMSKQEVESVHAYLIEEAHADAEYRQQPPWWRSLKAWFYGIGVSVVKLLTSLA</sequence>
<dbReference type="InterPro" id="IPR002372">
    <property type="entry name" value="PQQ_rpt_dom"/>
</dbReference>
<organism evidence="15 16">
    <name type="scientific">Sinobacterium norvegicum</name>
    <dbReference type="NCBI Taxonomy" id="1641715"/>
    <lineage>
        <taxon>Bacteria</taxon>
        <taxon>Pseudomonadati</taxon>
        <taxon>Pseudomonadota</taxon>
        <taxon>Gammaproteobacteria</taxon>
        <taxon>Cellvibrionales</taxon>
        <taxon>Spongiibacteraceae</taxon>
        <taxon>Sinobacterium</taxon>
    </lineage>
</organism>
<evidence type="ECO:0000313" key="16">
    <source>
        <dbReference type="Proteomes" id="UP000838100"/>
    </source>
</evidence>
<feature type="signal peptide" evidence="13">
    <location>
        <begin position="1"/>
        <end position="26"/>
    </location>
</feature>
<dbReference type="SMART" id="SM00564">
    <property type="entry name" value="PQQ"/>
    <property type="match status" value="5"/>
</dbReference>
<keyword evidence="5 12" id="KW-0479">Metal-binding</keyword>
<comment type="cofactor">
    <cofactor evidence="2">
        <name>pyrroloquinoline quinone</name>
        <dbReference type="ChEBI" id="CHEBI:58442"/>
    </cofactor>
</comment>
<evidence type="ECO:0000256" key="6">
    <source>
        <dbReference type="ARBA" id="ARBA00022729"/>
    </source>
</evidence>
<keyword evidence="8" id="KW-0634">PQQ</keyword>
<dbReference type="InterPro" id="IPR017512">
    <property type="entry name" value="PQQ_MeOH/EtOH_DH"/>
</dbReference>
<dbReference type="CDD" id="cd10279">
    <property type="entry name" value="PQQ_ADH_II"/>
    <property type="match status" value="1"/>
</dbReference>
<dbReference type="NCBIfam" id="TIGR03075">
    <property type="entry name" value="PQQ_enz_alc_DH"/>
    <property type="match status" value="1"/>
</dbReference>
<dbReference type="SUPFAM" id="SSF46626">
    <property type="entry name" value="Cytochrome c"/>
    <property type="match status" value="1"/>
</dbReference>
<keyword evidence="6 13" id="KW-0732">Signal</keyword>
<dbReference type="SUPFAM" id="SSF50998">
    <property type="entry name" value="Quinoprotein alcohol dehydrogenase-like"/>
    <property type="match status" value="1"/>
</dbReference>
<protein>
    <submittedName>
        <fullName evidence="15">Quinohemoprotein alcohol dehydrogenase ADH IIB</fullName>
        <ecNumber evidence="15">1.1.9.1</ecNumber>
    </submittedName>
</protein>